<evidence type="ECO:0000256" key="4">
    <source>
        <dbReference type="ARBA" id="ARBA00023136"/>
    </source>
</evidence>
<keyword evidence="3 7" id="KW-1133">Transmembrane helix</keyword>
<proteinExistence type="inferred from homology"/>
<keyword evidence="2 7" id="KW-0812">Transmembrane</keyword>
<dbReference type="HAMAP" id="MF_02065">
    <property type="entry name" value="MltG"/>
    <property type="match status" value="1"/>
</dbReference>
<name>A0A6J7PKP6_9ZZZZ</name>
<feature type="transmembrane region" description="Helical" evidence="7">
    <location>
        <begin position="34"/>
        <end position="57"/>
    </location>
</feature>
<keyword evidence="6" id="KW-0961">Cell wall biogenesis/degradation</keyword>
<dbReference type="Gene3D" id="3.30.160.60">
    <property type="entry name" value="Classic Zinc Finger"/>
    <property type="match status" value="1"/>
</dbReference>
<protein>
    <submittedName>
        <fullName evidence="8">Unannotated protein</fullName>
    </submittedName>
</protein>
<dbReference type="EMBL" id="CAFBPN010000001">
    <property type="protein sequence ID" value="CAB5006016.1"/>
    <property type="molecule type" value="Genomic_DNA"/>
</dbReference>
<dbReference type="NCBIfam" id="TIGR00247">
    <property type="entry name" value="endolytic transglycosylase MltG"/>
    <property type="match status" value="1"/>
</dbReference>
<sequence>MSHDWNEDPWDVIDEVPARDLAVQGQTRGPSRSLVLIVVSVFLALVLIAGGGSLWYLRQVNPVGDPASAVNFTVAANDTLNNVSSRLEKEKIITSARVFRWYVGRKGGITFYPGYFLLKPHDHMGNIMAVLNTPPEQTFTNVTFPEGFTLEQMASRLAEKVSRLDAANFLQQAGSGVVTSAFAPNGSTNLEGLLFPDTYQISGDDSATRVLQRMAGLMERVGRQEGIAKSEERLGYSPYEVLIVASMIEREAKVDADRPKIARVIYNRLKRKMLLQIDATLRYKQDPAQTISELQKIDFPYNTYMYKGLPPTPIAQPGRASIRAALNPSPNPSAGDPLCAGLTANEKCEYLYYVIADKDGKHVFAATYAQHEANIAKAKQAGVM</sequence>
<evidence type="ECO:0000256" key="3">
    <source>
        <dbReference type="ARBA" id="ARBA00022989"/>
    </source>
</evidence>
<dbReference type="PANTHER" id="PTHR30518:SF2">
    <property type="entry name" value="ENDOLYTIC MUREIN TRANSGLYCOSYLASE"/>
    <property type="match status" value="1"/>
</dbReference>
<accession>A0A6J7PKP6</accession>
<evidence type="ECO:0000313" key="8">
    <source>
        <dbReference type="EMBL" id="CAB5006016.1"/>
    </source>
</evidence>
<evidence type="ECO:0000256" key="1">
    <source>
        <dbReference type="ARBA" id="ARBA00022475"/>
    </source>
</evidence>
<evidence type="ECO:0000256" key="2">
    <source>
        <dbReference type="ARBA" id="ARBA00022692"/>
    </source>
</evidence>
<keyword evidence="4 7" id="KW-0472">Membrane</keyword>
<evidence type="ECO:0000313" key="9">
    <source>
        <dbReference type="EMBL" id="CAB5062882.1"/>
    </source>
</evidence>
<reference evidence="8" key="1">
    <citation type="submission" date="2020-05" db="EMBL/GenBank/DDBJ databases">
        <authorList>
            <person name="Chiriac C."/>
            <person name="Salcher M."/>
            <person name="Ghai R."/>
            <person name="Kavagutti S V."/>
        </authorList>
    </citation>
    <scope>NUCLEOTIDE SEQUENCE</scope>
</reference>
<evidence type="ECO:0000256" key="6">
    <source>
        <dbReference type="ARBA" id="ARBA00023316"/>
    </source>
</evidence>
<dbReference type="EMBL" id="CAFBQU010000009">
    <property type="protein sequence ID" value="CAB5062882.1"/>
    <property type="molecule type" value="Genomic_DNA"/>
</dbReference>
<dbReference type="CDD" id="cd08010">
    <property type="entry name" value="MltG_like"/>
    <property type="match status" value="1"/>
</dbReference>
<gene>
    <name evidence="8" type="ORF">UFOPK4098_00019</name>
    <name evidence="9" type="ORF">UFOPK4347_00527</name>
</gene>
<dbReference type="InterPro" id="IPR003770">
    <property type="entry name" value="MLTG-like"/>
</dbReference>
<dbReference type="PANTHER" id="PTHR30518">
    <property type="entry name" value="ENDOLYTIC MUREIN TRANSGLYCOSYLASE"/>
    <property type="match status" value="1"/>
</dbReference>
<keyword evidence="5" id="KW-0456">Lyase</keyword>
<dbReference type="GO" id="GO:0071555">
    <property type="term" value="P:cell wall organization"/>
    <property type="evidence" value="ECO:0007669"/>
    <property type="project" value="UniProtKB-KW"/>
</dbReference>
<dbReference type="Pfam" id="PF02618">
    <property type="entry name" value="YceG"/>
    <property type="match status" value="1"/>
</dbReference>
<organism evidence="8">
    <name type="scientific">freshwater metagenome</name>
    <dbReference type="NCBI Taxonomy" id="449393"/>
    <lineage>
        <taxon>unclassified sequences</taxon>
        <taxon>metagenomes</taxon>
        <taxon>ecological metagenomes</taxon>
    </lineage>
</organism>
<evidence type="ECO:0000256" key="7">
    <source>
        <dbReference type="SAM" id="Phobius"/>
    </source>
</evidence>
<dbReference type="GO" id="GO:0016829">
    <property type="term" value="F:lyase activity"/>
    <property type="evidence" value="ECO:0007669"/>
    <property type="project" value="UniProtKB-KW"/>
</dbReference>
<dbReference type="AlphaFoldDB" id="A0A6J7PKP6"/>
<keyword evidence="1" id="KW-1003">Cell membrane</keyword>
<evidence type="ECO:0000256" key="5">
    <source>
        <dbReference type="ARBA" id="ARBA00023239"/>
    </source>
</evidence>
<dbReference type="Gene3D" id="3.30.1490.480">
    <property type="entry name" value="Endolytic murein transglycosylase"/>
    <property type="match status" value="1"/>
</dbReference>